<organism evidence="4 5">
    <name type="scientific">Elysia marginata</name>
    <dbReference type="NCBI Taxonomy" id="1093978"/>
    <lineage>
        <taxon>Eukaryota</taxon>
        <taxon>Metazoa</taxon>
        <taxon>Spiralia</taxon>
        <taxon>Lophotrochozoa</taxon>
        <taxon>Mollusca</taxon>
        <taxon>Gastropoda</taxon>
        <taxon>Heterobranchia</taxon>
        <taxon>Euthyneura</taxon>
        <taxon>Panpulmonata</taxon>
        <taxon>Sacoglossa</taxon>
        <taxon>Placobranchoidea</taxon>
        <taxon>Plakobranchidae</taxon>
        <taxon>Elysia</taxon>
    </lineage>
</organism>
<feature type="region of interest" description="Disordered" evidence="3">
    <location>
        <begin position="415"/>
        <end position="450"/>
    </location>
</feature>
<dbReference type="SMART" id="SM00248">
    <property type="entry name" value="ANK"/>
    <property type="match status" value="3"/>
</dbReference>
<keyword evidence="1" id="KW-0677">Repeat</keyword>
<feature type="region of interest" description="Disordered" evidence="3">
    <location>
        <begin position="835"/>
        <end position="896"/>
    </location>
</feature>
<dbReference type="Gene3D" id="1.25.40.20">
    <property type="entry name" value="Ankyrin repeat-containing domain"/>
    <property type="match status" value="1"/>
</dbReference>
<name>A0AAV4ECJ3_9GAST</name>
<feature type="compositionally biased region" description="Basic and acidic residues" evidence="3">
    <location>
        <begin position="439"/>
        <end position="450"/>
    </location>
</feature>
<gene>
    <name evidence="4" type="ORF">ElyMa_003485500</name>
</gene>
<dbReference type="PANTHER" id="PTHR24173">
    <property type="entry name" value="ANKYRIN REPEAT CONTAINING"/>
    <property type="match status" value="1"/>
</dbReference>
<dbReference type="Pfam" id="PF12796">
    <property type="entry name" value="Ank_2"/>
    <property type="match status" value="1"/>
</dbReference>
<feature type="compositionally biased region" description="Low complexity" evidence="3">
    <location>
        <begin position="614"/>
        <end position="631"/>
    </location>
</feature>
<evidence type="ECO:0000256" key="2">
    <source>
        <dbReference type="ARBA" id="ARBA00023043"/>
    </source>
</evidence>
<feature type="compositionally biased region" description="Polar residues" evidence="3">
    <location>
        <begin position="415"/>
        <end position="436"/>
    </location>
</feature>
<dbReference type="AlphaFoldDB" id="A0AAV4ECJ3"/>
<feature type="compositionally biased region" description="Polar residues" evidence="3">
    <location>
        <begin position="835"/>
        <end position="857"/>
    </location>
</feature>
<comment type="caution">
    <text evidence="4">The sequence shown here is derived from an EMBL/GenBank/DDBJ whole genome shotgun (WGS) entry which is preliminary data.</text>
</comment>
<protein>
    <submittedName>
        <fullName evidence="4">Ankyrin repeat domain-containing protein 63</fullName>
    </submittedName>
</protein>
<feature type="compositionally biased region" description="Polar residues" evidence="3">
    <location>
        <begin position="592"/>
        <end position="613"/>
    </location>
</feature>
<dbReference type="Pfam" id="PF00023">
    <property type="entry name" value="Ank"/>
    <property type="match status" value="1"/>
</dbReference>
<sequence>MVRILKEAGAAVNMPDKEGRTPLIHACEKRCNDIVRILIQHCNISPDITDQDGNTALIHAAFIGNDIALEILVRHFRRLGLQIDHYNQAGYTALHIAAKSGFLLCAKILAVKGKASLTIKDKVHGLTPLDWSLKEGYQKSEVEFLKPSAKFYRLAKLTTTMVKYRKRSSVTSQESLPQIADSAKPVKTVDKAKGKVKHLLKKTPQSQDDSEFMAIGAGCVPKQPKSSGMSKAQLTKAAGVEFSKAKTAAKKSRSKATRQRSLTLTGTKDVVTASKQKASLKHSISHPCPGKSDMGETGVGNCQENCRTTNVSQALALYKDAILHDEFGAEIDTEDESSCSDTETISFIESLKKSPTFDIHGRKSGSISCGGVYCGEIVSSSEDADRSSYGIPSLSQYTDGGVYCGDIKSQDLKGFTTSPDTSSIQNKTCSNQNYQQDSSSKRKTDSKSEAKSIDIQSLETLETFPHNSLGHPIKDQHIDTDTSVTEKTDNYSVILKTKTGRRNDICPESSEGSEESIFSPSTTIEVLGNIGQSEKMLPFLDENEKSEISGYRAYSAPKHSNSLSLESEDLVLDSESTHLTELPETGGGGSGSKLSNRQIKSCNAQSQHESQVKSCSTDTSTTDMSSCTETTLVGGTSTNLPKRNDNTFSTSISLTNERTVESSTDESRQCISSNTSSDTTCIEYLKSTSYTECYTKSGTYGKALHKDPKNSVDIDDAFETNDYEMDEDPETVQTFLADHHPQKKNNTRKPLHHSTNLISSPVRQDTTQEFKSEITAGKEKIKKLNKSDHEQEAELFSLSDKQVADASGKIGYLAFGGEQKSTLNAKIKSLRITSDNTGESHCDSTLTPLSQNGNTKSVESRHVNIYSKGQHKGRDEQSSTNIGQFSRGNGHIESVT</sequence>
<feature type="region of interest" description="Disordered" evidence="3">
    <location>
        <begin position="579"/>
        <end position="649"/>
    </location>
</feature>
<keyword evidence="5" id="KW-1185">Reference proteome</keyword>
<evidence type="ECO:0000256" key="3">
    <source>
        <dbReference type="SAM" id="MobiDB-lite"/>
    </source>
</evidence>
<feature type="region of interest" description="Disordered" evidence="3">
    <location>
        <begin position="275"/>
        <end position="294"/>
    </location>
</feature>
<dbReference type="PANTHER" id="PTHR24173:SF74">
    <property type="entry name" value="ANKYRIN REPEAT DOMAIN-CONTAINING PROTEIN 16"/>
    <property type="match status" value="1"/>
</dbReference>
<accession>A0AAV4ECJ3</accession>
<feature type="compositionally biased region" description="Polar residues" evidence="3">
    <location>
        <begin position="878"/>
        <end position="887"/>
    </location>
</feature>
<evidence type="ECO:0000313" key="4">
    <source>
        <dbReference type="EMBL" id="GFR58648.1"/>
    </source>
</evidence>
<dbReference type="SUPFAM" id="SSF48403">
    <property type="entry name" value="Ankyrin repeat"/>
    <property type="match status" value="1"/>
</dbReference>
<keyword evidence="2" id="KW-0040">ANK repeat</keyword>
<proteinExistence type="predicted"/>
<dbReference type="InterPro" id="IPR002110">
    <property type="entry name" value="Ankyrin_rpt"/>
</dbReference>
<evidence type="ECO:0000313" key="5">
    <source>
        <dbReference type="Proteomes" id="UP000762676"/>
    </source>
</evidence>
<evidence type="ECO:0000256" key="1">
    <source>
        <dbReference type="ARBA" id="ARBA00022737"/>
    </source>
</evidence>
<feature type="compositionally biased region" description="Polar residues" evidence="3">
    <location>
        <begin position="633"/>
        <end position="649"/>
    </location>
</feature>
<dbReference type="EMBL" id="BMAT01007160">
    <property type="protein sequence ID" value="GFR58648.1"/>
    <property type="molecule type" value="Genomic_DNA"/>
</dbReference>
<dbReference type="Proteomes" id="UP000762676">
    <property type="component" value="Unassembled WGS sequence"/>
</dbReference>
<dbReference type="InterPro" id="IPR036770">
    <property type="entry name" value="Ankyrin_rpt-contain_sf"/>
</dbReference>
<reference evidence="4 5" key="1">
    <citation type="journal article" date="2021" name="Elife">
        <title>Chloroplast acquisition without the gene transfer in kleptoplastic sea slugs, Plakobranchus ocellatus.</title>
        <authorList>
            <person name="Maeda T."/>
            <person name="Takahashi S."/>
            <person name="Yoshida T."/>
            <person name="Shimamura S."/>
            <person name="Takaki Y."/>
            <person name="Nagai Y."/>
            <person name="Toyoda A."/>
            <person name="Suzuki Y."/>
            <person name="Arimoto A."/>
            <person name="Ishii H."/>
            <person name="Satoh N."/>
            <person name="Nishiyama T."/>
            <person name="Hasebe M."/>
            <person name="Maruyama T."/>
            <person name="Minagawa J."/>
            <person name="Obokata J."/>
            <person name="Shigenobu S."/>
        </authorList>
    </citation>
    <scope>NUCLEOTIDE SEQUENCE [LARGE SCALE GENOMIC DNA]</scope>
</reference>